<dbReference type="InterPro" id="IPR005490">
    <property type="entry name" value="LD_TPept_cat_dom"/>
</dbReference>
<dbReference type="Pfam" id="PF01471">
    <property type="entry name" value="PG_binding_1"/>
    <property type="match status" value="1"/>
</dbReference>
<feature type="active site" description="Nucleophile" evidence="7">
    <location>
        <position position="393"/>
    </location>
</feature>
<dbReference type="InterPro" id="IPR052905">
    <property type="entry name" value="LD-transpeptidase_YkuD-like"/>
</dbReference>
<evidence type="ECO:0000256" key="1">
    <source>
        <dbReference type="ARBA" id="ARBA00004752"/>
    </source>
</evidence>
<dbReference type="SUPFAM" id="SSF141523">
    <property type="entry name" value="L,D-transpeptidase catalytic domain-like"/>
    <property type="match status" value="1"/>
</dbReference>
<dbReference type="Pfam" id="PF20142">
    <property type="entry name" value="Scaffold"/>
    <property type="match status" value="1"/>
</dbReference>
<dbReference type="InterPro" id="IPR036365">
    <property type="entry name" value="PGBD-like_sf"/>
</dbReference>
<dbReference type="PANTHER" id="PTHR41533:SF2">
    <property type="entry name" value="BLR7131 PROTEIN"/>
    <property type="match status" value="1"/>
</dbReference>
<dbReference type="PROSITE" id="PS52029">
    <property type="entry name" value="LD_TPASE"/>
    <property type="match status" value="1"/>
</dbReference>
<dbReference type="PANTHER" id="PTHR41533">
    <property type="entry name" value="L,D-TRANSPEPTIDASE HI_1667-RELATED"/>
    <property type="match status" value="1"/>
</dbReference>
<dbReference type="InterPro" id="IPR038063">
    <property type="entry name" value="Transpep_catalytic_dom"/>
</dbReference>
<evidence type="ECO:0000259" key="9">
    <source>
        <dbReference type="PROSITE" id="PS52029"/>
    </source>
</evidence>
<sequence length="490" mass="52987">MNRPDMIRFSTLALLSASVLNASTLPAYAQTPVTQPPATAPTLPPAMVQPVPPAPLPAPIPPLSAAQEAWANGWLRGGAEQGLMARSKATASLTGEALVNALLDRAKALSTGRVDTADFLEIWALRPERFDPRPGLAKAVAEDRLAQWANALTPPYAGYDGLRKGLATYEAIRDKGGWPVLTATSAPMVVRARIALEDRSVTPTEKLTDVLQRAQRRYGLNPTGLLDARTLAALNVSVDDRIAAIMANMERWRWMPRRLPVNRVQVNIAAAVLTVFQGDQPVTSMRAVTGSPQNATPMLTSSIHSIVVNPPWNVPMSIAKRELFPKGRATLARQGYKIIKTPEGGERIVQPAGPNSALGRLKFDFANPFAVYLHDTPSRGKFASYDRLASHGCIRLEKPVSLAELMVASDPELNGQIQTLIDAGKTQRVSLPQEVAVYLLYWTAFASSNGTMSFRADPYGWDKLLAAKIEASSRRADPTALPSPTIASKD</sequence>
<dbReference type="SUPFAM" id="SSF47090">
    <property type="entry name" value="PGBD-like"/>
    <property type="match status" value="1"/>
</dbReference>
<dbReference type="CDD" id="cd16913">
    <property type="entry name" value="YkuD_like"/>
    <property type="match status" value="1"/>
</dbReference>
<proteinExistence type="inferred from homology"/>
<keyword evidence="11" id="KW-1185">Reference proteome</keyword>
<evidence type="ECO:0000256" key="8">
    <source>
        <dbReference type="SAM" id="SignalP"/>
    </source>
</evidence>
<dbReference type="EMBL" id="QVRA01000005">
    <property type="protein sequence ID" value="RJG55987.1"/>
    <property type="molecule type" value="Genomic_DNA"/>
</dbReference>
<reference evidence="10 11" key="1">
    <citation type="submission" date="2018-08" db="EMBL/GenBank/DDBJ databases">
        <title>Sphingobium sp. EO9.</title>
        <authorList>
            <person name="Park Y."/>
            <person name="Kim K.H."/>
            <person name="Jeon C.O."/>
        </authorList>
    </citation>
    <scope>NUCLEOTIDE SEQUENCE [LARGE SCALE GENOMIC DNA]</scope>
    <source>
        <strain evidence="10 11">EO9</strain>
    </source>
</reference>
<dbReference type="GO" id="GO:0008360">
    <property type="term" value="P:regulation of cell shape"/>
    <property type="evidence" value="ECO:0007669"/>
    <property type="project" value="UniProtKB-UniRule"/>
</dbReference>
<evidence type="ECO:0000256" key="7">
    <source>
        <dbReference type="PROSITE-ProRule" id="PRU01373"/>
    </source>
</evidence>
<feature type="active site" description="Proton donor/acceptor" evidence="7">
    <location>
        <position position="374"/>
    </location>
</feature>
<feature type="chain" id="PRO_5018989869" evidence="8">
    <location>
        <begin position="30"/>
        <end position="490"/>
    </location>
</feature>
<dbReference type="UniPathway" id="UPA00219"/>
<organism evidence="10 11">
    <name type="scientific">Sphingobium terrigena</name>
    <dbReference type="NCBI Taxonomy" id="2304063"/>
    <lineage>
        <taxon>Bacteria</taxon>
        <taxon>Pseudomonadati</taxon>
        <taxon>Pseudomonadota</taxon>
        <taxon>Alphaproteobacteria</taxon>
        <taxon>Sphingomonadales</taxon>
        <taxon>Sphingomonadaceae</taxon>
        <taxon>Sphingobium</taxon>
    </lineage>
</organism>
<evidence type="ECO:0000256" key="5">
    <source>
        <dbReference type="ARBA" id="ARBA00022984"/>
    </source>
</evidence>
<protein>
    <submittedName>
        <fullName evidence="10">Murein L,D-transpeptidase</fullName>
    </submittedName>
</protein>
<dbReference type="Gene3D" id="2.40.440.10">
    <property type="entry name" value="L,D-transpeptidase catalytic domain-like"/>
    <property type="match status" value="1"/>
</dbReference>
<accession>A0A418YV16</accession>
<dbReference type="InterPro" id="IPR045380">
    <property type="entry name" value="LD_TPept_scaffold_dom"/>
</dbReference>
<dbReference type="GO" id="GO:0016740">
    <property type="term" value="F:transferase activity"/>
    <property type="evidence" value="ECO:0007669"/>
    <property type="project" value="UniProtKB-KW"/>
</dbReference>
<evidence type="ECO:0000256" key="3">
    <source>
        <dbReference type="ARBA" id="ARBA00022679"/>
    </source>
</evidence>
<name>A0A418YV16_9SPHN</name>
<evidence type="ECO:0000256" key="4">
    <source>
        <dbReference type="ARBA" id="ARBA00022960"/>
    </source>
</evidence>
<comment type="caution">
    <text evidence="10">The sequence shown here is derived from an EMBL/GenBank/DDBJ whole genome shotgun (WGS) entry which is preliminary data.</text>
</comment>
<keyword evidence="3" id="KW-0808">Transferase</keyword>
<dbReference type="GO" id="GO:0004180">
    <property type="term" value="F:carboxypeptidase activity"/>
    <property type="evidence" value="ECO:0007669"/>
    <property type="project" value="UniProtKB-ARBA"/>
</dbReference>
<gene>
    <name evidence="10" type="ORF">D0Z70_08140</name>
</gene>
<evidence type="ECO:0000256" key="2">
    <source>
        <dbReference type="ARBA" id="ARBA00005992"/>
    </source>
</evidence>
<dbReference type="OrthoDB" id="9778545at2"/>
<dbReference type="AlphaFoldDB" id="A0A418YV16"/>
<comment type="pathway">
    <text evidence="1 7">Cell wall biogenesis; peptidoglycan biosynthesis.</text>
</comment>
<dbReference type="RefSeq" id="WP_119745151.1">
    <property type="nucleotide sequence ID" value="NZ_QVRA01000005.1"/>
</dbReference>
<keyword evidence="4 7" id="KW-0133">Cell shape</keyword>
<evidence type="ECO:0000313" key="11">
    <source>
        <dbReference type="Proteomes" id="UP000283469"/>
    </source>
</evidence>
<keyword evidence="8" id="KW-0732">Signal</keyword>
<feature type="signal peptide" evidence="8">
    <location>
        <begin position="1"/>
        <end position="29"/>
    </location>
</feature>
<dbReference type="Pfam" id="PF03734">
    <property type="entry name" value="YkuD"/>
    <property type="match status" value="1"/>
</dbReference>
<dbReference type="Proteomes" id="UP000283469">
    <property type="component" value="Unassembled WGS sequence"/>
</dbReference>
<dbReference type="InterPro" id="IPR002477">
    <property type="entry name" value="Peptidoglycan-bd-like"/>
</dbReference>
<evidence type="ECO:0000313" key="10">
    <source>
        <dbReference type="EMBL" id="RJG55987.1"/>
    </source>
</evidence>
<keyword evidence="6 7" id="KW-0961">Cell wall biogenesis/degradation</keyword>
<dbReference type="GO" id="GO:0009252">
    <property type="term" value="P:peptidoglycan biosynthetic process"/>
    <property type="evidence" value="ECO:0007669"/>
    <property type="project" value="UniProtKB-UniPathway"/>
</dbReference>
<comment type="similarity">
    <text evidence="2">Belongs to the YkuD family.</text>
</comment>
<dbReference type="GO" id="GO:0071555">
    <property type="term" value="P:cell wall organization"/>
    <property type="evidence" value="ECO:0007669"/>
    <property type="project" value="UniProtKB-UniRule"/>
</dbReference>
<evidence type="ECO:0000256" key="6">
    <source>
        <dbReference type="ARBA" id="ARBA00023316"/>
    </source>
</evidence>
<keyword evidence="5 7" id="KW-0573">Peptidoglycan synthesis</keyword>
<feature type="domain" description="L,D-TPase catalytic" evidence="9">
    <location>
        <begin position="262"/>
        <end position="420"/>
    </location>
</feature>